<organism evidence="1 3">
    <name type="scientific">Rotaria sordida</name>
    <dbReference type="NCBI Taxonomy" id="392033"/>
    <lineage>
        <taxon>Eukaryota</taxon>
        <taxon>Metazoa</taxon>
        <taxon>Spiralia</taxon>
        <taxon>Gnathifera</taxon>
        <taxon>Rotifera</taxon>
        <taxon>Eurotatoria</taxon>
        <taxon>Bdelloidea</taxon>
        <taxon>Philodinida</taxon>
        <taxon>Philodinidae</taxon>
        <taxon>Rotaria</taxon>
    </lineage>
</organism>
<dbReference type="EMBL" id="CAJOBD010002124">
    <property type="protein sequence ID" value="CAF3857589.1"/>
    <property type="molecule type" value="Genomic_DNA"/>
</dbReference>
<sequence>MIESFWSLNKRFNSFICFKFSINSNGIVISKRCLSFNHEKVLRFVNLKKLILTECYFTLKLIENLSLLIQYQLDEFILTFDKDIFKSFQLEKTSRIIRFNQESNLMFMIKEFLHKLLSDKCQLISLDLDISNDDSTVNIHQCFSLYSDIYLNKINNKLVTSCTSLRYLTIHLIYGCFLENIIEHIPALEILSIIFKHSLIKKWYSYEPSIKRFPSSIVNWYEKVK</sequence>
<evidence type="ECO:0000313" key="2">
    <source>
        <dbReference type="EMBL" id="CAF3857589.1"/>
    </source>
</evidence>
<comment type="caution">
    <text evidence="1">The sequence shown here is derived from an EMBL/GenBank/DDBJ whole genome shotgun (WGS) entry which is preliminary data.</text>
</comment>
<dbReference type="Proteomes" id="UP000663836">
    <property type="component" value="Unassembled WGS sequence"/>
</dbReference>
<dbReference type="Proteomes" id="UP000663864">
    <property type="component" value="Unassembled WGS sequence"/>
</dbReference>
<dbReference type="EMBL" id="CAJNOT010000177">
    <property type="protein sequence ID" value="CAF0880543.1"/>
    <property type="molecule type" value="Genomic_DNA"/>
</dbReference>
<proteinExistence type="predicted"/>
<evidence type="ECO:0000313" key="1">
    <source>
        <dbReference type="EMBL" id="CAF0880543.1"/>
    </source>
</evidence>
<dbReference type="AlphaFoldDB" id="A0A813Y8D7"/>
<gene>
    <name evidence="2" type="ORF">JBS370_LOCUS18597</name>
    <name evidence="1" type="ORF">ZHD862_LOCUS6363</name>
</gene>
<name>A0A813Y8D7_9BILA</name>
<accession>A0A813Y8D7</accession>
<protein>
    <submittedName>
        <fullName evidence="1">Uncharacterized protein</fullName>
    </submittedName>
</protein>
<evidence type="ECO:0000313" key="3">
    <source>
        <dbReference type="Proteomes" id="UP000663864"/>
    </source>
</evidence>
<reference evidence="1" key="1">
    <citation type="submission" date="2021-02" db="EMBL/GenBank/DDBJ databases">
        <authorList>
            <person name="Nowell W R."/>
        </authorList>
    </citation>
    <scope>NUCLEOTIDE SEQUENCE</scope>
</reference>